<evidence type="ECO:0000256" key="1">
    <source>
        <dbReference type="SAM" id="Phobius"/>
    </source>
</evidence>
<dbReference type="Proteomes" id="UP000007881">
    <property type="component" value="Chromosome"/>
</dbReference>
<dbReference type="Pfam" id="PF07963">
    <property type="entry name" value="N_methyl"/>
    <property type="match status" value="1"/>
</dbReference>
<dbReference type="Gene3D" id="3.30.700.10">
    <property type="entry name" value="Glycoprotein, Type 4 Pilin"/>
    <property type="match status" value="1"/>
</dbReference>
<keyword evidence="1" id="KW-0812">Transmembrane</keyword>
<dbReference type="SUPFAM" id="SSF54523">
    <property type="entry name" value="Pili subunits"/>
    <property type="match status" value="1"/>
</dbReference>
<dbReference type="InterPro" id="IPR012902">
    <property type="entry name" value="N_methyl_site"/>
</dbReference>
<feature type="transmembrane region" description="Helical" evidence="1">
    <location>
        <begin position="21"/>
        <end position="42"/>
    </location>
</feature>
<feature type="domain" description="DUF1559" evidence="2">
    <location>
        <begin position="41"/>
        <end position="77"/>
    </location>
</feature>
<dbReference type="PANTHER" id="PTHR30093:SF2">
    <property type="entry name" value="TYPE II SECRETION SYSTEM PROTEIN H"/>
    <property type="match status" value="1"/>
</dbReference>
<dbReference type="KEGG" id="phm:PSMK_09490"/>
<evidence type="ECO:0000313" key="4">
    <source>
        <dbReference type="Proteomes" id="UP000007881"/>
    </source>
</evidence>
<dbReference type="eggNOG" id="COG2165">
    <property type="taxonomic scope" value="Bacteria"/>
</dbReference>
<dbReference type="AlphaFoldDB" id="I0ICX0"/>
<dbReference type="HOGENOM" id="CLU_041661_3_0_0"/>
<dbReference type="EMBL" id="AP012338">
    <property type="protein sequence ID" value="BAM03108.1"/>
    <property type="molecule type" value="Genomic_DNA"/>
</dbReference>
<organism evidence="3 4">
    <name type="scientific">Phycisphaera mikurensis (strain NBRC 102666 / KCTC 22515 / FYK2301M01)</name>
    <dbReference type="NCBI Taxonomy" id="1142394"/>
    <lineage>
        <taxon>Bacteria</taxon>
        <taxon>Pseudomonadati</taxon>
        <taxon>Planctomycetota</taxon>
        <taxon>Phycisphaerae</taxon>
        <taxon>Phycisphaerales</taxon>
        <taxon>Phycisphaeraceae</taxon>
        <taxon>Phycisphaera</taxon>
    </lineage>
</organism>
<dbReference type="InterPro" id="IPR045584">
    <property type="entry name" value="Pilin-like"/>
</dbReference>
<evidence type="ECO:0000313" key="3">
    <source>
        <dbReference type="EMBL" id="BAM03108.1"/>
    </source>
</evidence>
<dbReference type="NCBIfam" id="TIGR02532">
    <property type="entry name" value="IV_pilin_GFxxxE"/>
    <property type="match status" value="1"/>
</dbReference>
<dbReference type="Pfam" id="PF07596">
    <property type="entry name" value="SBP_bac_10"/>
    <property type="match status" value="1"/>
</dbReference>
<proteinExistence type="predicted"/>
<protein>
    <recommendedName>
        <fullName evidence="2">DUF1559 domain-containing protein</fullName>
    </recommendedName>
</protein>
<dbReference type="STRING" id="1142394.PSMK_09490"/>
<sequence length="281" mass="29848">MPASSTRVLLPRRPGFTLIELLVVISIIALLIGILLPALGAARSAARNVKCLANLKQIGVGTMSYAADFKESFVPARQTAGSVSEDHYASILSETGYGDAVDVLTSGGAGGVVQDSMYRCPEGLDERSLSTPASRTAEAGKHFWLAFRTVGGVAQAQTPTWYGANTMFMGGGGAAYFDFFPLSDVSGTQTRTHTVEVMNDPTNTALFYDGVQLHSDNWNRLSLRHGGEDSMNLLYGDGHAASLGADDVPEGTKKIGAPNAGSDGVLEQFLPTLWRLNSPRF</sequence>
<keyword evidence="4" id="KW-1185">Reference proteome</keyword>
<reference evidence="3 4" key="1">
    <citation type="submission" date="2012-02" db="EMBL/GenBank/DDBJ databases">
        <title>Complete genome sequence of Phycisphaera mikurensis NBRC 102666.</title>
        <authorList>
            <person name="Ankai A."/>
            <person name="Hosoyama A."/>
            <person name="Terui Y."/>
            <person name="Sekine M."/>
            <person name="Fukai R."/>
            <person name="Kato Y."/>
            <person name="Nakamura S."/>
            <person name="Yamada-Narita S."/>
            <person name="Kawakoshi A."/>
            <person name="Fukunaga Y."/>
            <person name="Yamazaki S."/>
            <person name="Fujita N."/>
        </authorList>
    </citation>
    <scope>NUCLEOTIDE SEQUENCE [LARGE SCALE GENOMIC DNA]</scope>
    <source>
        <strain evidence="4">NBRC 102666 / KCTC 22515 / FYK2301M01</strain>
    </source>
</reference>
<accession>I0ICX0</accession>
<dbReference type="RefSeq" id="WP_014436327.1">
    <property type="nucleotide sequence ID" value="NC_017080.1"/>
</dbReference>
<keyword evidence="1" id="KW-0472">Membrane</keyword>
<dbReference type="PANTHER" id="PTHR30093">
    <property type="entry name" value="GENERAL SECRETION PATHWAY PROTEIN G"/>
    <property type="match status" value="1"/>
</dbReference>
<evidence type="ECO:0000259" key="2">
    <source>
        <dbReference type="Pfam" id="PF07596"/>
    </source>
</evidence>
<name>I0ICX0_PHYMF</name>
<dbReference type="InterPro" id="IPR011453">
    <property type="entry name" value="DUF1559"/>
</dbReference>
<keyword evidence="1" id="KW-1133">Transmembrane helix</keyword>
<gene>
    <name evidence="3" type="ordered locus">PSMK_09490</name>
</gene>